<keyword evidence="5" id="KW-0812">Transmembrane</keyword>
<dbReference type="InterPro" id="IPR051202">
    <property type="entry name" value="Peptidase_C40"/>
</dbReference>
<keyword evidence="2" id="KW-0645">Protease</keyword>
<keyword evidence="3" id="KW-0378">Hydrolase</keyword>
<dbReference type="PANTHER" id="PTHR47053">
    <property type="entry name" value="MUREIN DD-ENDOPEPTIDASE MEPH-RELATED"/>
    <property type="match status" value="1"/>
</dbReference>
<gene>
    <name evidence="7" type="ORF">K5V21_17185</name>
</gene>
<name>A0ABS7L2N7_CLOSR</name>
<comment type="caution">
    <text evidence="7">The sequence shown here is derived from an EMBL/GenBank/DDBJ whole genome shotgun (WGS) entry which is preliminary data.</text>
</comment>
<evidence type="ECO:0000256" key="3">
    <source>
        <dbReference type="ARBA" id="ARBA00022801"/>
    </source>
</evidence>
<evidence type="ECO:0000256" key="1">
    <source>
        <dbReference type="ARBA" id="ARBA00007074"/>
    </source>
</evidence>
<dbReference type="CDD" id="cd00254">
    <property type="entry name" value="LT-like"/>
    <property type="match status" value="1"/>
</dbReference>
<dbReference type="EMBL" id="JAIKTU010000018">
    <property type="protein sequence ID" value="MBY0757167.1"/>
    <property type="molecule type" value="Genomic_DNA"/>
</dbReference>
<dbReference type="Gene3D" id="3.90.1720.10">
    <property type="entry name" value="endopeptidase domain like (from Nostoc punctiforme)"/>
    <property type="match status" value="1"/>
</dbReference>
<keyword evidence="4" id="KW-0788">Thiol protease</keyword>
<dbReference type="PANTHER" id="PTHR47053:SF1">
    <property type="entry name" value="MUREIN DD-ENDOPEPTIDASE MEPH-RELATED"/>
    <property type="match status" value="1"/>
</dbReference>
<dbReference type="InterPro" id="IPR023346">
    <property type="entry name" value="Lysozyme-like_dom_sf"/>
</dbReference>
<dbReference type="Pfam" id="PF01464">
    <property type="entry name" value="SLT"/>
    <property type="match status" value="1"/>
</dbReference>
<sequence>MSNNKNLIKKLMKRKLNRKIRRTILATLFSSFGLAMTMIGIMVVAFFGALSYEMPNENSNGALVGVPSEYVEFFNEGSKIFNIPNWVFAAVAKQESNFNPNCVSLDGAYGIMQFQKQDIGAGGDLWAGAMREGLEKVYKENGYSFNSYEDMWDIFLKDTKAQVIGGGFELRRYANYVLYKNNIVPKLNYNSNENMSLIEWNANENDNNFRDILRRIFACYNGGPSYGMNVNLDTAQHNYPNKVFQYAMEFRNNGFGEGDIVIGSKDVETVIKAGEKWVGKSPYVWGGGRTEADVIAGRFDCSSFIHYCFASAGVQLGDRATCVTFSLVNMGKKINPMDMKRGDVIFFDTYTIDGHVGIWLGNNKFMHDSSSQGVTITEFNSYWRSKFNGKVRRYIE</sequence>
<protein>
    <submittedName>
        <fullName evidence="7">C40 family peptidase</fullName>
    </submittedName>
</protein>
<reference evidence="7 8" key="1">
    <citation type="journal article" date="2021" name="Cell Host Microbe">
        <title>in vivo commensal control of Clostridioides difficile virulence.</title>
        <authorList>
            <person name="Girinathan B.P."/>
            <person name="Dibenedetto N."/>
            <person name="Worley J.N."/>
            <person name="Peltier J."/>
            <person name="Arrieta-Ortiz M.L."/>
            <person name="Rupa Christinal Immanuel S."/>
            <person name="Lavin R."/>
            <person name="Delaney M.L."/>
            <person name="Cummins C."/>
            <person name="Hoffmann M."/>
            <person name="Luo Y."/>
            <person name="Gonzalez-Escalona N."/>
            <person name="Allard M."/>
            <person name="Onderdonk A.B."/>
            <person name="Gerber G.K."/>
            <person name="Sonenshein A.L."/>
            <person name="Baliga N."/>
            <person name="Dupuy B."/>
            <person name="Bry L."/>
        </authorList>
    </citation>
    <scope>NUCLEOTIDE SEQUENCE [LARGE SCALE GENOMIC DNA]</scope>
    <source>
        <strain evidence="7 8">DSM 599</strain>
    </source>
</reference>
<dbReference type="InterPro" id="IPR008258">
    <property type="entry name" value="Transglycosylase_SLT_dom_1"/>
</dbReference>
<keyword evidence="5" id="KW-0472">Membrane</keyword>
<evidence type="ECO:0000259" key="6">
    <source>
        <dbReference type="PROSITE" id="PS51935"/>
    </source>
</evidence>
<evidence type="ECO:0000256" key="4">
    <source>
        <dbReference type="ARBA" id="ARBA00022807"/>
    </source>
</evidence>
<comment type="similarity">
    <text evidence="1">Belongs to the peptidase C40 family.</text>
</comment>
<dbReference type="Gene3D" id="1.10.530.10">
    <property type="match status" value="1"/>
</dbReference>
<organism evidence="7 8">
    <name type="scientific">Clostridium sardiniense</name>
    <name type="common">Clostridium absonum</name>
    <dbReference type="NCBI Taxonomy" id="29369"/>
    <lineage>
        <taxon>Bacteria</taxon>
        <taxon>Bacillati</taxon>
        <taxon>Bacillota</taxon>
        <taxon>Clostridia</taxon>
        <taxon>Eubacteriales</taxon>
        <taxon>Clostridiaceae</taxon>
        <taxon>Clostridium</taxon>
    </lineage>
</organism>
<feature type="transmembrane region" description="Helical" evidence="5">
    <location>
        <begin position="23"/>
        <end position="50"/>
    </location>
</feature>
<evidence type="ECO:0000313" key="7">
    <source>
        <dbReference type="EMBL" id="MBY0757167.1"/>
    </source>
</evidence>
<proteinExistence type="inferred from homology"/>
<dbReference type="Proteomes" id="UP001299068">
    <property type="component" value="Unassembled WGS sequence"/>
</dbReference>
<keyword evidence="5" id="KW-1133">Transmembrane helix</keyword>
<dbReference type="SUPFAM" id="SSF53955">
    <property type="entry name" value="Lysozyme-like"/>
    <property type="match status" value="1"/>
</dbReference>
<dbReference type="RefSeq" id="WP_221862305.1">
    <property type="nucleotide sequence ID" value="NZ_JAIKTU010000018.1"/>
</dbReference>
<keyword evidence="8" id="KW-1185">Reference proteome</keyword>
<evidence type="ECO:0000256" key="5">
    <source>
        <dbReference type="SAM" id="Phobius"/>
    </source>
</evidence>
<evidence type="ECO:0000256" key="2">
    <source>
        <dbReference type="ARBA" id="ARBA00022670"/>
    </source>
</evidence>
<feature type="domain" description="NlpC/P60" evidence="6">
    <location>
        <begin position="264"/>
        <end position="394"/>
    </location>
</feature>
<evidence type="ECO:0000313" key="8">
    <source>
        <dbReference type="Proteomes" id="UP001299068"/>
    </source>
</evidence>
<dbReference type="InterPro" id="IPR000064">
    <property type="entry name" value="NLP_P60_dom"/>
</dbReference>
<dbReference type="InterPro" id="IPR038765">
    <property type="entry name" value="Papain-like_cys_pep_sf"/>
</dbReference>
<dbReference type="PROSITE" id="PS51935">
    <property type="entry name" value="NLPC_P60"/>
    <property type="match status" value="1"/>
</dbReference>
<accession>A0ABS7L2N7</accession>
<dbReference type="Pfam" id="PF00877">
    <property type="entry name" value="NLPC_P60"/>
    <property type="match status" value="1"/>
</dbReference>
<dbReference type="SUPFAM" id="SSF54001">
    <property type="entry name" value="Cysteine proteinases"/>
    <property type="match status" value="1"/>
</dbReference>